<dbReference type="AlphaFoldDB" id="A0A517PG81"/>
<sequence>MIEIVRIPHTYPPRPEEKYRFEGYFIFIVVLLIGLPMLCMVPVLPLLYVCERWTGQENLLLNRLVLLGAAGLGLAGGFWYLFKLRAEDLQRWKTRQESRQRDAADSVAEQVTIRNIYQYWSVTSYEPAAGFLIHTREGEWFYLFDQQLDDFEEDAFPRSEVTLLRAPHSRTILEIKTAGDEVDFVDFVEDEFIHEHGGDHGFGSLEPTVCESLKPDRDQSER</sequence>
<evidence type="ECO:0000256" key="1">
    <source>
        <dbReference type="SAM" id="MobiDB-lite"/>
    </source>
</evidence>
<feature type="region of interest" description="Disordered" evidence="1">
    <location>
        <begin position="198"/>
        <end position="222"/>
    </location>
</feature>
<feature type="transmembrane region" description="Helical" evidence="2">
    <location>
        <begin position="24"/>
        <end position="48"/>
    </location>
</feature>
<feature type="transmembrane region" description="Helical" evidence="2">
    <location>
        <begin position="60"/>
        <end position="82"/>
    </location>
</feature>
<keyword evidence="2" id="KW-0472">Membrane</keyword>
<evidence type="ECO:0000313" key="3">
    <source>
        <dbReference type="EMBL" id="QDT18371.1"/>
    </source>
</evidence>
<name>A0A517PG81_9PLAN</name>
<feature type="compositionally biased region" description="Basic and acidic residues" evidence="1">
    <location>
        <begin position="213"/>
        <end position="222"/>
    </location>
</feature>
<accession>A0A517PG81</accession>
<organism evidence="3 4">
    <name type="scientific">Gimesia chilikensis</name>
    <dbReference type="NCBI Taxonomy" id="2605989"/>
    <lineage>
        <taxon>Bacteria</taxon>
        <taxon>Pseudomonadati</taxon>
        <taxon>Planctomycetota</taxon>
        <taxon>Planctomycetia</taxon>
        <taxon>Planctomycetales</taxon>
        <taxon>Planctomycetaceae</taxon>
        <taxon>Gimesia</taxon>
    </lineage>
</organism>
<evidence type="ECO:0000256" key="2">
    <source>
        <dbReference type="SAM" id="Phobius"/>
    </source>
</evidence>
<reference evidence="3 4" key="1">
    <citation type="submission" date="2019-02" db="EMBL/GenBank/DDBJ databases">
        <title>Deep-cultivation of Planctomycetes and their phenomic and genomic characterization uncovers novel biology.</title>
        <authorList>
            <person name="Wiegand S."/>
            <person name="Jogler M."/>
            <person name="Boedeker C."/>
            <person name="Pinto D."/>
            <person name="Vollmers J."/>
            <person name="Rivas-Marin E."/>
            <person name="Kohn T."/>
            <person name="Peeters S.H."/>
            <person name="Heuer A."/>
            <person name="Rast P."/>
            <person name="Oberbeckmann S."/>
            <person name="Bunk B."/>
            <person name="Jeske O."/>
            <person name="Meyerdierks A."/>
            <person name="Storesund J.E."/>
            <person name="Kallscheuer N."/>
            <person name="Luecker S."/>
            <person name="Lage O.M."/>
            <person name="Pohl T."/>
            <person name="Merkel B.J."/>
            <person name="Hornburger P."/>
            <person name="Mueller R.-W."/>
            <person name="Bruemmer F."/>
            <person name="Labrenz M."/>
            <person name="Spormann A.M."/>
            <person name="Op den Camp H."/>
            <person name="Overmann J."/>
            <person name="Amann R."/>
            <person name="Jetten M.S.M."/>
            <person name="Mascher T."/>
            <person name="Medema M.H."/>
            <person name="Devos D.P."/>
            <person name="Kaster A.-K."/>
            <person name="Ovreas L."/>
            <person name="Rohde M."/>
            <person name="Galperin M.Y."/>
            <person name="Jogler C."/>
        </authorList>
    </citation>
    <scope>NUCLEOTIDE SEQUENCE [LARGE SCALE GENOMIC DNA]</scope>
    <source>
        <strain evidence="3 4">HG66A1</strain>
    </source>
</reference>
<proteinExistence type="predicted"/>
<keyword evidence="2" id="KW-1133">Transmembrane helix</keyword>
<protein>
    <submittedName>
        <fullName evidence="3">Uncharacterized protein</fullName>
    </submittedName>
</protein>
<gene>
    <name evidence="3" type="ORF">HG66A1_01300</name>
</gene>
<dbReference type="Proteomes" id="UP000320421">
    <property type="component" value="Chromosome"/>
</dbReference>
<keyword evidence="4" id="KW-1185">Reference proteome</keyword>
<keyword evidence="2" id="KW-0812">Transmembrane</keyword>
<dbReference type="RefSeq" id="WP_145179835.1">
    <property type="nucleotide sequence ID" value="NZ_CP036266.1"/>
</dbReference>
<evidence type="ECO:0000313" key="4">
    <source>
        <dbReference type="Proteomes" id="UP000320421"/>
    </source>
</evidence>
<dbReference type="EMBL" id="CP036266">
    <property type="protein sequence ID" value="QDT18371.1"/>
    <property type="molecule type" value="Genomic_DNA"/>
</dbReference>